<dbReference type="Proteomes" id="UP000666661">
    <property type="component" value="Unassembled WGS sequence"/>
</dbReference>
<keyword evidence="4" id="KW-1185">Reference proteome</keyword>
<evidence type="ECO:0000256" key="2">
    <source>
        <dbReference type="SAM" id="Phobius"/>
    </source>
</evidence>
<feature type="region of interest" description="Disordered" evidence="1">
    <location>
        <begin position="1"/>
        <end position="21"/>
    </location>
</feature>
<evidence type="ECO:0000313" key="4">
    <source>
        <dbReference type="Proteomes" id="UP000666661"/>
    </source>
</evidence>
<feature type="transmembrane region" description="Helical" evidence="2">
    <location>
        <begin position="46"/>
        <end position="68"/>
    </location>
</feature>
<dbReference type="RefSeq" id="WP_209792200.1">
    <property type="nucleotide sequence ID" value="NZ_JAGIQF010000001.1"/>
</dbReference>
<reference evidence="3 4" key="1">
    <citation type="submission" date="2021-03" db="EMBL/GenBank/DDBJ databases">
        <title>Plant growth promoting bacteria isolated from wild legumes nodules and trapping Phaseolus vulgaris L. nodules in the center and southern Mexico.</title>
        <authorList>
            <person name="Estrada P."/>
        </authorList>
    </citation>
    <scope>NUCLEOTIDE SEQUENCE [LARGE SCALE GENOMIC DNA]</scope>
    <source>
        <strain evidence="3 4">MaGu-431</strain>
    </source>
</reference>
<proteinExistence type="predicted"/>
<protein>
    <submittedName>
        <fullName evidence="3">DUF4381 domain-containing protein</fullName>
    </submittedName>
</protein>
<evidence type="ECO:0000313" key="3">
    <source>
        <dbReference type="EMBL" id="MBP0601431.1"/>
    </source>
</evidence>
<comment type="caution">
    <text evidence="3">The sequence shown here is derived from an EMBL/GenBank/DDBJ whole genome shotgun (WGS) entry which is preliminary data.</text>
</comment>
<sequence length="179" mass="20304">MPSVLNAAPGSGPTSPPTPLQGIQAQLRDIHPGPPLETEPDPRLPALGWLLIAAIAAWLIWATVLTLWRQRRWARQIEWQADDLVPRLHETLREAAMARWPEAASLQGEDWLAWLDEKGGGDFGQFASQWPRWLYGSQRPDEGQRERLRRAYLSWGRRCVSRPGLPSLRRDAGRARRAP</sequence>
<keyword evidence="2" id="KW-1133">Transmembrane helix</keyword>
<keyword evidence="2" id="KW-0812">Transmembrane</keyword>
<evidence type="ECO:0000256" key="1">
    <source>
        <dbReference type="SAM" id="MobiDB-lite"/>
    </source>
</evidence>
<gene>
    <name evidence="3" type="ORF">J8I01_02720</name>
</gene>
<accession>A0ABS4B3X8</accession>
<dbReference type="InterPro" id="IPR025489">
    <property type="entry name" value="DUF4381"/>
</dbReference>
<dbReference type="Pfam" id="PF14316">
    <property type="entry name" value="DUF4381"/>
    <property type="match status" value="1"/>
</dbReference>
<name>A0ABS4B3X8_9GAMM</name>
<dbReference type="EMBL" id="JAGIQF010000001">
    <property type="protein sequence ID" value="MBP0601431.1"/>
    <property type="molecule type" value="Genomic_DNA"/>
</dbReference>
<keyword evidence="2" id="KW-0472">Membrane</keyword>
<organism evidence="3 4">
    <name type="scientific">Aeromonas sanarellii</name>
    <dbReference type="NCBI Taxonomy" id="633415"/>
    <lineage>
        <taxon>Bacteria</taxon>
        <taxon>Pseudomonadati</taxon>
        <taxon>Pseudomonadota</taxon>
        <taxon>Gammaproteobacteria</taxon>
        <taxon>Aeromonadales</taxon>
        <taxon>Aeromonadaceae</taxon>
        <taxon>Aeromonas</taxon>
    </lineage>
</organism>